<dbReference type="AlphaFoldDB" id="A0A2G8K5L5"/>
<keyword evidence="9" id="KW-0804">Transcription</keyword>
<evidence type="ECO:0000256" key="1">
    <source>
        <dbReference type="ARBA" id="ARBA00004642"/>
    </source>
</evidence>
<accession>A0A2G8K5L5</accession>
<dbReference type="GO" id="GO:0043565">
    <property type="term" value="F:sequence-specific DNA binding"/>
    <property type="evidence" value="ECO:0007669"/>
    <property type="project" value="InterPro"/>
</dbReference>
<keyword evidence="11" id="KW-0131">Cell cycle</keyword>
<comment type="similarity">
    <text evidence="2">Belongs to the THAP1 family.</text>
</comment>
<sequence>MPECQAYGCTNRHGAGKSKGKRFLVIPDGKTDPEKRELSQKWLHQIGTGHTVDNFTFHKYKVVCEDHFEEKCFEEDVKARLMGTKPRKNLKPGSFPTIFVHRRPKEGHGRALRFLKRSAKQGVSSLLDPPAEVLSPAVTPTTAVTRITQQFIPDALSSVSASTQTYTDVTEMGCQAGVPQVKTHHACTVELDHPYSLLSADVSSEGMAPPRRPHRSKRHCYHRVP</sequence>
<dbReference type="InterPro" id="IPR026516">
    <property type="entry name" value="THAP1/10"/>
</dbReference>
<comment type="caution">
    <text evidence="15">The sequence shown here is derived from an EMBL/GenBank/DDBJ whole genome shotgun (WGS) entry which is preliminary data.</text>
</comment>
<gene>
    <name evidence="15" type="ORF">BSL78_19926</name>
</gene>
<dbReference type="InterPro" id="IPR006612">
    <property type="entry name" value="THAP_Znf"/>
</dbReference>
<evidence type="ECO:0000256" key="13">
    <source>
        <dbReference type="SAM" id="MobiDB-lite"/>
    </source>
</evidence>
<dbReference type="Proteomes" id="UP000230750">
    <property type="component" value="Unassembled WGS sequence"/>
</dbReference>
<evidence type="ECO:0000259" key="14">
    <source>
        <dbReference type="PROSITE" id="PS50950"/>
    </source>
</evidence>
<evidence type="ECO:0000313" key="15">
    <source>
        <dbReference type="EMBL" id="PIK43235.1"/>
    </source>
</evidence>
<evidence type="ECO:0000256" key="11">
    <source>
        <dbReference type="ARBA" id="ARBA00023306"/>
    </source>
</evidence>
<evidence type="ECO:0000256" key="5">
    <source>
        <dbReference type="ARBA" id="ARBA00022833"/>
    </source>
</evidence>
<evidence type="ECO:0000256" key="8">
    <source>
        <dbReference type="ARBA" id="ARBA00023125"/>
    </source>
</evidence>
<protein>
    <recommendedName>
        <fullName evidence="14">THAP-type domain-containing protein</fullName>
    </recommendedName>
</protein>
<evidence type="ECO:0000256" key="6">
    <source>
        <dbReference type="ARBA" id="ARBA00023015"/>
    </source>
</evidence>
<keyword evidence="16" id="KW-1185">Reference proteome</keyword>
<evidence type="ECO:0000256" key="3">
    <source>
        <dbReference type="ARBA" id="ARBA00022723"/>
    </source>
</evidence>
<evidence type="ECO:0000256" key="9">
    <source>
        <dbReference type="ARBA" id="ARBA00023163"/>
    </source>
</evidence>
<dbReference type="Pfam" id="PF05485">
    <property type="entry name" value="THAP"/>
    <property type="match status" value="1"/>
</dbReference>
<dbReference type="PANTHER" id="PTHR46600:SF1">
    <property type="entry name" value="THAP DOMAIN-CONTAINING PROTEIN 1"/>
    <property type="match status" value="1"/>
</dbReference>
<organism evidence="15 16">
    <name type="scientific">Stichopus japonicus</name>
    <name type="common">Sea cucumber</name>
    <dbReference type="NCBI Taxonomy" id="307972"/>
    <lineage>
        <taxon>Eukaryota</taxon>
        <taxon>Metazoa</taxon>
        <taxon>Echinodermata</taxon>
        <taxon>Eleutherozoa</taxon>
        <taxon>Echinozoa</taxon>
        <taxon>Holothuroidea</taxon>
        <taxon>Aspidochirotacea</taxon>
        <taxon>Aspidochirotida</taxon>
        <taxon>Stichopodidae</taxon>
        <taxon>Apostichopus</taxon>
    </lineage>
</organism>
<evidence type="ECO:0000256" key="12">
    <source>
        <dbReference type="PROSITE-ProRule" id="PRU00309"/>
    </source>
</evidence>
<evidence type="ECO:0000256" key="2">
    <source>
        <dbReference type="ARBA" id="ARBA00006177"/>
    </source>
</evidence>
<dbReference type="SMART" id="SM00980">
    <property type="entry name" value="THAP"/>
    <property type="match status" value="1"/>
</dbReference>
<keyword evidence="4 12" id="KW-0863">Zinc-finger</keyword>
<keyword evidence="10" id="KW-0539">Nucleus</keyword>
<dbReference type="SUPFAM" id="SSF57716">
    <property type="entry name" value="Glucocorticoid receptor-like (DNA-binding domain)"/>
    <property type="match status" value="1"/>
</dbReference>
<keyword evidence="3" id="KW-0479">Metal-binding</keyword>
<feature type="compositionally biased region" description="Basic residues" evidence="13">
    <location>
        <begin position="211"/>
        <end position="225"/>
    </location>
</feature>
<keyword evidence="8 12" id="KW-0238">DNA-binding</keyword>
<keyword evidence="6" id="KW-0805">Transcription regulation</keyword>
<dbReference type="PANTHER" id="PTHR46600">
    <property type="entry name" value="THAP DOMAIN-CONTAINING"/>
    <property type="match status" value="1"/>
</dbReference>
<evidence type="ECO:0000313" key="16">
    <source>
        <dbReference type="Proteomes" id="UP000230750"/>
    </source>
</evidence>
<feature type="region of interest" description="Disordered" evidence="13">
    <location>
        <begin position="202"/>
        <end position="225"/>
    </location>
</feature>
<proteinExistence type="inferred from homology"/>
<comment type="subcellular location">
    <subcellularLocation>
        <location evidence="1">Nucleus</location>
        <location evidence="1">Nucleoplasm</location>
    </subcellularLocation>
</comment>
<keyword evidence="5" id="KW-0862">Zinc</keyword>
<feature type="domain" description="THAP-type" evidence="14">
    <location>
        <begin position="1"/>
        <end position="99"/>
    </location>
</feature>
<keyword evidence="7" id="KW-0175">Coiled coil</keyword>
<dbReference type="SMART" id="SM00692">
    <property type="entry name" value="DM3"/>
    <property type="match status" value="1"/>
</dbReference>
<reference evidence="15 16" key="1">
    <citation type="journal article" date="2017" name="PLoS Biol.">
        <title>The sea cucumber genome provides insights into morphological evolution and visceral regeneration.</title>
        <authorList>
            <person name="Zhang X."/>
            <person name="Sun L."/>
            <person name="Yuan J."/>
            <person name="Sun Y."/>
            <person name="Gao Y."/>
            <person name="Zhang L."/>
            <person name="Li S."/>
            <person name="Dai H."/>
            <person name="Hamel J.F."/>
            <person name="Liu C."/>
            <person name="Yu Y."/>
            <person name="Liu S."/>
            <person name="Lin W."/>
            <person name="Guo K."/>
            <person name="Jin S."/>
            <person name="Xu P."/>
            <person name="Storey K.B."/>
            <person name="Huan P."/>
            <person name="Zhang T."/>
            <person name="Zhou Y."/>
            <person name="Zhang J."/>
            <person name="Lin C."/>
            <person name="Li X."/>
            <person name="Xing L."/>
            <person name="Huo D."/>
            <person name="Sun M."/>
            <person name="Wang L."/>
            <person name="Mercier A."/>
            <person name="Li F."/>
            <person name="Yang H."/>
            <person name="Xiang J."/>
        </authorList>
    </citation>
    <scope>NUCLEOTIDE SEQUENCE [LARGE SCALE GENOMIC DNA]</scope>
    <source>
        <strain evidence="15">Shaxun</strain>
        <tissue evidence="15">Muscle</tissue>
    </source>
</reference>
<dbReference type="GO" id="GO:0008270">
    <property type="term" value="F:zinc ion binding"/>
    <property type="evidence" value="ECO:0007669"/>
    <property type="project" value="UniProtKB-KW"/>
</dbReference>
<dbReference type="PROSITE" id="PS50950">
    <property type="entry name" value="ZF_THAP"/>
    <property type="match status" value="1"/>
</dbReference>
<dbReference type="OrthoDB" id="5982248at2759"/>
<dbReference type="GO" id="GO:0005654">
    <property type="term" value="C:nucleoplasm"/>
    <property type="evidence" value="ECO:0007669"/>
    <property type="project" value="UniProtKB-SubCell"/>
</dbReference>
<evidence type="ECO:0000256" key="10">
    <source>
        <dbReference type="ARBA" id="ARBA00023242"/>
    </source>
</evidence>
<name>A0A2G8K5L5_STIJA</name>
<evidence type="ECO:0000256" key="7">
    <source>
        <dbReference type="ARBA" id="ARBA00023054"/>
    </source>
</evidence>
<dbReference type="EMBL" id="MRZV01000865">
    <property type="protein sequence ID" value="PIK43235.1"/>
    <property type="molecule type" value="Genomic_DNA"/>
</dbReference>
<evidence type="ECO:0000256" key="4">
    <source>
        <dbReference type="ARBA" id="ARBA00022771"/>
    </source>
</evidence>